<proteinExistence type="predicted"/>
<dbReference type="AlphaFoldDB" id="A0A1M7REC4"/>
<name>A0A1M7REC4_9BURK</name>
<evidence type="ECO:0000313" key="2">
    <source>
        <dbReference type="Proteomes" id="UP000184339"/>
    </source>
</evidence>
<dbReference type="STRING" id="551987.SAMN05192549_1239"/>
<gene>
    <name evidence="1" type="ORF">SAMN05192549_1239</name>
</gene>
<evidence type="ECO:0000313" key="1">
    <source>
        <dbReference type="EMBL" id="SHN44566.1"/>
    </source>
</evidence>
<organism evidence="1 2">
    <name type="scientific">Duganella sacchari</name>
    <dbReference type="NCBI Taxonomy" id="551987"/>
    <lineage>
        <taxon>Bacteria</taxon>
        <taxon>Pseudomonadati</taxon>
        <taxon>Pseudomonadota</taxon>
        <taxon>Betaproteobacteria</taxon>
        <taxon>Burkholderiales</taxon>
        <taxon>Oxalobacteraceae</taxon>
        <taxon>Telluria group</taxon>
        <taxon>Duganella</taxon>
    </lineage>
</organism>
<accession>A0A1M7REC4</accession>
<sequence length="401" mass="45261">MKFDPHEIIPQAYVGREQAYIKHLLLDGYLERLLYIVGWNASLLGHEEIIFVDCFAGPWQDDSDDLKSTSIAISMDVLSKVQYALAEKGKPVRFRAIYMEMDNGAFGRLSRYLSSHSPTNVETTALHGDFRQCVPDILSHCPPKSFAFFFVDPKGWVAVRPEILQPLLARPRSEFLINFMYGFVNRFASMEAQREGITALFGGHFDPDKLPTNPADRESFLLEQYRTALVSRASVGTAKALSGYVTILDPTADRTKYHLIYLTRHPKGIVEFMTQSEKLSGVQAVVRAAAKFEKKNRDNATPDLFGIDANQVDTRGDNGNVRQDLLKKLWLDRIGDKPLMVTEAVFADLICKSNCFPSELQLAVKDLTEQGQIINRDAGQSKRSKNIVNYEKKETLVRTKS</sequence>
<keyword evidence="2" id="KW-1185">Reference proteome</keyword>
<dbReference type="InterPro" id="IPR031009">
    <property type="entry name" value="Tcm_partner"/>
</dbReference>
<dbReference type="EMBL" id="FRCX01000023">
    <property type="protein sequence ID" value="SHN44566.1"/>
    <property type="molecule type" value="Genomic_DNA"/>
</dbReference>
<dbReference type="OrthoDB" id="6802137at2"/>
<reference evidence="2" key="1">
    <citation type="submission" date="2016-11" db="EMBL/GenBank/DDBJ databases">
        <authorList>
            <person name="Varghese N."/>
            <person name="Submissions S."/>
        </authorList>
    </citation>
    <scope>NUCLEOTIDE SEQUENCE [LARGE SCALE GENOMIC DNA]</scope>
    <source>
        <strain evidence="2">Sac-22</strain>
    </source>
</reference>
<protein>
    <submittedName>
        <fullName evidence="1">Three-Cys-motif partner protein</fullName>
    </submittedName>
</protein>
<dbReference type="RefSeq" id="WP_072790711.1">
    <property type="nucleotide sequence ID" value="NZ_FRCX01000023.1"/>
</dbReference>
<dbReference type="NCBIfam" id="TIGR04474">
    <property type="entry name" value="tcm_partner"/>
    <property type="match status" value="1"/>
</dbReference>
<dbReference type="Proteomes" id="UP000184339">
    <property type="component" value="Unassembled WGS sequence"/>
</dbReference>